<protein>
    <submittedName>
        <fullName evidence="1">Uncharacterized protein</fullName>
    </submittedName>
</protein>
<name>A0ACC2TB58_9FUNG</name>
<dbReference type="EMBL" id="QTSX02003085">
    <property type="protein sequence ID" value="KAJ9071918.1"/>
    <property type="molecule type" value="Genomic_DNA"/>
</dbReference>
<dbReference type="Proteomes" id="UP001165960">
    <property type="component" value="Unassembled WGS sequence"/>
</dbReference>
<reference evidence="1" key="1">
    <citation type="submission" date="2022-04" db="EMBL/GenBank/DDBJ databases">
        <title>Genome of the entomopathogenic fungus Entomophthora muscae.</title>
        <authorList>
            <person name="Elya C."/>
            <person name="Lovett B.R."/>
            <person name="Lee E."/>
            <person name="Macias A.M."/>
            <person name="Hajek A.E."/>
            <person name="De Bivort B.L."/>
            <person name="Kasson M.T."/>
            <person name="De Fine Licht H.H."/>
            <person name="Stajich J.E."/>
        </authorList>
    </citation>
    <scope>NUCLEOTIDE SEQUENCE</scope>
    <source>
        <strain evidence="1">Berkeley</strain>
    </source>
</reference>
<keyword evidence="2" id="KW-1185">Reference proteome</keyword>
<comment type="caution">
    <text evidence="1">The sequence shown here is derived from an EMBL/GenBank/DDBJ whole genome shotgun (WGS) entry which is preliminary data.</text>
</comment>
<evidence type="ECO:0000313" key="2">
    <source>
        <dbReference type="Proteomes" id="UP001165960"/>
    </source>
</evidence>
<accession>A0ACC2TB58</accession>
<sequence>MSNKGNKAGPAPKPPERLDHVSPYANFCQVDLAALNPTFWVTAEYTALGFNWKIWAKPSFLERKVQFIIKALTLGEYLKVCCNRFHFDFVEYTPQLTHAKAYRFSGPRQPYFLLEITLQPTTTMVAVAPSLTRKGRPNIQWTDWRHLSRRCFFAEEVYISIKDLNLAIDMVNQQLLSPAEYIRNDSGMNLDFLEHMATYLEALKFKPRFLHIADISLFRKVTLFFLETGDLLEEAIEQGNFIFWRDLFIRYVGHNKSLSQSALVMCSGCFSWLELDSPLEG</sequence>
<proteinExistence type="predicted"/>
<gene>
    <name evidence="1" type="ORF">DSO57_1032533</name>
</gene>
<evidence type="ECO:0000313" key="1">
    <source>
        <dbReference type="EMBL" id="KAJ9071918.1"/>
    </source>
</evidence>
<organism evidence="1 2">
    <name type="scientific">Entomophthora muscae</name>
    <dbReference type="NCBI Taxonomy" id="34485"/>
    <lineage>
        <taxon>Eukaryota</taxon>
        <taxon>Fungi</taxon>
        <taxon>Fungi incertae sedis</taxon>
        <taxon>Zoopagomycota</taxon>
        <taxon>Entomophthoromycotina</taxon>
        <taxon>Entomophthoromycetes</taxon>
        <taxon>Entomophthorales</taxon>
        <taxon>Entomophthoraceae</taxon>
        <taxon>Entomophthora</taxon>
    </lineage>
</organism>